<evidence type="ECO:0000256" key="3">
    <source>
        <dbReference type="PROSITE-ProRule" id="PRU00703"/>
    </source>
</evidence>
<dbReference type="PROSITE" id="PS50887">
    <property type="entry name" value="GGDEF"/>
    <property type="match status" value="1"/>
</dbReference>
<dbReference type="InterPro" id="IPR000160">
    <property type="entry name" value="GGDEF_dom"/>
</dbReference>
<dbReference type="GO" id="GO:0005886">
    <property type="term" value="C:plasma membrane"/>
    <property type="evidence" value="ECO:0007669"/>
    <property type="project" value="TreeGrafter"/>
</dbReference>
<dbReference type="PROSITE" id="PS51371">
    <property type="entry name" value="CBS"/>
    <property type="match status" value="2"/>
</dbReference>
<dbReference type="KEGG" id="taut:V4D30_00130"/>
<accession>A0AAU8GVQ9</accession>
<evidence type="ECO:0000259" key="5">
    <source>
        <dbReference type="PROSITE" id="PS51371"/>
    </source>
</evidence>
<feature type="domain" description="CBS" evidence="5">
    <location>
        <begin position="73"/>
        <end position="137"/>
    </location>
</feature>
<dbReference type="GO" id="GO:0043709">
    <property type="term" value="P:cell adhesion involved in single-species biofilm formation"/>
    <property type="evidence" value="ECO:0007669"/>
    <property type="project" value="TreeGrafter"/>
</dbReference>
<evidence type="ECO:0000313" key="6">
    <source>
        <dbReference type="EMBL" id="XCH46703.1"/>
    </source>
</evidence>
<dbReference type="EC" id="2.7.7.65" evidence="1"/>
<dbReference type="Pfam" id="PF00571">
    <property type="entry name" value="CBS"/>
    <property type="match status" value="2"/>
</dbReference>
<dbReference type="EMBL" id="CP144373">
    <property type="protein sequence ID" value="XCH46703.1"/>
    <property type="molecule type" value="Genomic_DNA"/>
</dbReference>
<dbReference type="AlphaFoldDB" id="A0AAU8GVQ9"/>
<protein>
    <recommendedName>
        <fullName evidence="1">diguanylate cyclase</fullName>
        <ecNumber evidence="1">2.7.7.65</ecNumber>
    </recommendedName>
</protein>
<dbReference type="RefSeq" id="WP_353684228.1">
    <property type="nucleotide sequence ID" value="NZ_CP144373.1"/>
</dbReference>
<organism evidence="6">
    <name type="scientific">Thermodesulfovibrio autotrophicus</name>
    <dbReference type="NCBI Taxonomy" id="3118333"/>
    <lineage>
        <taxon>Bacteria</taxon>
        <taxon>Pseudomonadati</taxon>
        <taxon>Nitrospirota</taxon>
        <taxon>Thermodesulfovibrionia</taxon>
        <taxon>Thermodesulfovibrionales</taxon>
        <taxon>Thermodesulfovibrionaceae</taxon>
        <taxon>Thermodesulfovibrio</taxon>
    </lineage>
</organism>
<name>A0AAU8GVQ9_9BACT</name>
<dbReference type="SMART" id="SM00116">
    <property type="entry name" value="CBS"/>
    <property type="match status" value="2"/>
</dbReference>
<evidence type="ECO:0000259" key="4">
    <source>
        <dbReference type="PROSITE" id="PS50887"/>
    </source>
</evidence>
<dbReference type="SMART" id="SM00267">
    <property type="entry name" value="GGDEF"/>
    <property type="match status" value="1"/>
</dbReference>
<dbReference type="InterPro" id="IPR000644">
    <property type="entry name" value="CBS_dom"/>
</dbReference>
<gene>
    <name evidence="6" type="ORF">V4D30_00130</name>
</gene>
<dbReference type="SUPFAM" id="SSF55073">
    <property type="entry name" value="Nucleotide cyclase"/>
    <property type="match status" value="1"/>
</dbReference>
<dbReference type="GO" id="GO:0052621">
    <property type="term" value="F:diguanylate cyclase activity"/>
    <property type="evidence" value="ECO:0007669"/>
    <property type="project" value="UniProtKB-EC"/>
</dbReference>
<dbReference type="GO" id="GO:1902201">
    <property type="term" value="P:negative regulation of bacterial-type flagellum-dependent cell motility"/>
    <property type="evidence" value="ECO:0007669"/>
    <property type="project" value="TreeGrafter"/>
</dbReference>
<dbReference type="InterPro" id="IPR029787">
    <property type="entry name" value="Nucleotide_cyclase"/>
</dbReference>
<dbReference type="InterPro" id="IPR043128">
    <property type="entry name" value="Rev_trsase/Diguanyl_cyclase"/>
</dbReference>
<evidence type="ECO:0000256" key="2">
    <source>
        <dbReference type="ARBA" id="ARBA00034247"/>
    </source>
</evidence>
<dbReference type="FunFam" id="3.30.70.270:FF:000001">
    <property type="entry name" value="Diguanylate cyclase domain protein"/>
    <property type="match status" value="1"/>
</dbReference>
<evidence type="ECO:0000256" key="1">
    <source>
        <dbReference type="ARBA" id="ARBA00012528"/>
    </source>
</evidence>
<reference evidence="6" key="1">
    <citation type="submission" date="2024-01" db="EMBL/GenBank/DDBJ databases">
        <title>The first autotrophic representatives of the genus Thermodesulfovibrio.</title>
        <authorList>
            <person name="Maltseva A.I."/>
            <person name="Elcheninov A.G."/>
            <person name="Kublanov I.V."/>
            <person name="Lebedinsky A.V."/>
            <person name="Frolov E.N."/>
        </authorList>
    </citation>
    <scope>NUCLEOTIDE SEQUENCE</scope>
    <source>
        <strain evidence="6">3907-1M</strain>
    </source>
</reference>
<keyword evidence="3" id="KW-0129">CBS domain</keyword>
<dbReference type="CDD" id="cd01949">
    <property type="entry name" value="GGDEF"/>
    <property type="match status" value="1"/>
</dbReference>
<dbReference type="InterPro" id="IPR046342">
    <property type="entry name" value="CBS_dom_sf"/>
</dbReference>
<dbReference type="Pfam" id="PF00990">
    <property type="entry name" value="GGDEF"/>
    <property type="match status" value="1"/>
</dbReference>
<dbReference type="NCBIfam" id="TIGR00254">
    <property type="entry name" value="GGDEF"/>
    <property type="match status" value="1"/>
</dbReference>
<feature type="domain" description="GGDEF" evidence="4">
    <location>
        <begin position="156"/>
        <end position="287"/>
    </location>
</feature>
<dbReference type="InterPro" id="IPR050469">
    <property type="entry name" value="Diguanylate_Cyclase"/>
</dbReference>
<dbReference type="PANTHER" id="PTHR45138">
    <property type="entry name" value="REGULATORY COMPONENTS OF SENSORY TRANSDUCTION SYSTEM"/>
    <property type="match status" value="1"/>
</dbReference>
<dbReference type="SUPFAM" id="SSF54631">
    <property type="entry name" value="CBS-domain pair"/>
    <property type="match status" value="1"/>
</dbReference>
<dbReference type="PANTHER" id="PTHR45138:SF9">
    <property type="entry name" value="DIGUANYLATE CYCLASE DGCM-RELATED"/>
    <property type="match status" value="1"/>
</dbReference>
<comment type="catalytic activity">
    <reaction evidence="2">
        <text>2 GTP = 3',3'-c-di-GMP + 2 diphosphate</text>
        <dbReference type="Rhea" id="RHEA:24898"/>
        <dbReference type="ChEBI" id="CHEBI:33019"/>
        <dbReference type="ChEBI" id="CHEBI:37565"/>
        <dbReference type="ChEBI" id="CHEBI:58805"/>
        <dbReference type="EC" id="2.7.7.65"/>
    </reaction>
</comment>
<feature type="domain" description="CBS" evidence="5">
    <location>
        <begin position="7"/>
        <end position="64"/>
    </location>
</feature>
<dbReference type="Gene3D" id="3.10.580.10">
    <property type="entry name" value="CBS-domain"/>
    <property type="match status" value="1"/>
</dbReference>
<dbReference type="Gene3D" id="3.30.70.270">
    <property type="match status" value="1"/>
</dbReference>
<proteinExistence type="predicted"/>
<sequence length="287" mass="33177">MKVKEIMSSCPITLNLSNKIQELLKLYLKHTIGSVVIVDDNKRPFQIITLRDLPKIFFFQPPPENISELLKKLNKEQNQLITIFSENSLNTALYMMKQFNISHLPVVDKNRKLSGILSLKDIIKKFPEIVYIDPLTETHNRGYLNFLKTKLKRLKSPTAILMIDLDNFKNINDMYGHPTGDIVLKKVAQTLRNNIKTTDELIRYGGEEFVIIAYRCGFIESKNLGERLRKSIKKIKLKNMPEITITASIGIASYNPEKEISEIIEQADRAMYKAKKLGKDRVEFYNN</sequence>